<evidence type="ECO:0000259" key="4">
    <source>
        <dbReference type="Pfam" id="PF08241"/>
    </source>
</evidence>
<dbReference type="InterPro" id="IPR020596">
    <property type="entry name" value="rRNA_Ade_Mease_Trfase_CS"/>
</dbReference>
<sequence length="258" mass="27908">MTRSSAFGNIDPETFSRRASSFGGQAAAYARERPGYPDAAVRWALEPVSGRTPPRVLDLGAGTGKLTESLVRLGADVVAVEPDPAMLAQFRSALPEVGALPGTAEEIPLPDGSVDAVLVGQAMHWFDLDRALPEIRRVLGPGGVLGGLWNLDDDRVPWVRGLKEIATSTVSFRQWDPGSDRLEGRGFRVVERAEFPHGQRRTAESMAATIATHSHVLTLPETERAELMARVVGYLRSVPETADGEFELPIVTVTVRAF</sequence>
<evidence type="ECO:0000313" key="5">
    <source>
        <dbReference type="EMBL" id="GIH79498.1"/>
    </source>
</evidence>
<protein>
    <submittedName>
        <fullName evidence="5">Putative methyltransferase</fullName>
    </submittedName>
</protein>
<dbReference type="SUPFAM" id="SSF53335">
    <property type="entry name" value="S-adenosyl-L-methionine-dependent methyltransferases"/>
    <property type="match status" value="1"/>
</dbReference>
<keyword evidence="6" id="KW-1185">Reference proteome</keyword>
<gene>
    <name evidence="5" type="ORF">Plo01_59270</name>
</gene>
<evidence type="ECO:0000256" key="1">
    <source>
        <dbReference type="ARBA" id="ARBA00008361"/>
    </source>
</evidence>
<dbReference type="RefSeq" id="WP_203893963.1">
    <property type="nucleotide sequence ID" value="NZ_BOOH01000049.1"/>
</dbReference>
<dbReference type="InterPro" id="IPR013216">
    <property type="entry name" value="Methyltransf_11"/>
</dbReference>
<dbReference type="EMBL" id="BOOH01000049">
    <property type="protein sequence ID" value="GIH79498.1"/>
    <property type="molecule type" value="Genomic_DNA"/>
</dbReference>
<dbReference type="PROSITE" id="PS01131">
    <property type="entry name" value="RRNA_A_DIMETH"/>
    <property type="match status" value="1"/>
</dbReference>
<reference evidence="5 6" key="1">
    <citation type="submission" date="2021-01" db="EMBL/GenBank/DDBJ databases">
        <title>Whole genome shotgun sequence of Planobispora longispora NBRC 13918.</title>
        <authorList>
            <person name="Komaki H."/>
            <person name="Tamura T."/>
        </authorList>
    </citation>
    <scope>NUCLEOTIDE SEQUENCE [LARGE SCALE GENOMIC DNA]</scope>
    <source>
        <strain evidence="5 6">NBRC 13918</strain>
    </source>
</reference>
<evidence type="ECO:0000256" key="3">
    <source>
        <dbReference type="ARBA" id="ARBA00022679"/>
    </source>
</evidence>
<evidence type="ECO:0000256" key="2">
    <source>
        <dbReference type="ARBA" id="ARBA00022603"/>
    </source>
</evidence>
<dbReference type="CDD" id="cd02440">
    <property type="entry name" value="AdoMet_MTases"/>
    <property type="match status" value="1"/>
</dbReference>
<organism evidence="5 6">
    <name type="scientific">Planobispora longispora</name>
    <dbReference type="NCBI Taxonomy" id="28887"/>
    <lineage>
        <taxon>Bacteria</taxon>
        <taxon>Bacillati</taxon>
        <taxon>Actinomycetota</taxon>
        <taxon>Actinomycetes</taxon>
        <taxon>Streptosporangiales</taxon>
        <taxon>Streptosporangiaceae</taxon>
        <taxon>Planobispora</taxon>
    </lineage>
</organism>
<proteinExistence type="inferred from homology"/>
<keyword evidence="2 5" id="KW-0489">Methyltransferase</keyword>
<comment type="similarity">
    <text evidence="1">Belongs to the methyltransferase superfamily.</text>
</comment>
<keyword evidence="3" id="KW-0808">Transferase</keyword>
<accession>A0A8J3RWJ4</accession>
<evidence type="ECO:0000313" key="6">
    <source>
        <dbReference type="Proteomes" id="UP000616724"/>
    </source>
</evidence>
<dbReference type="Proteomes" id="UP000616724">
    <property type="component" value="Unassembled WGS sequence"/>
</dbReference>
<dbReference type="GO" id="GO:0000179">
    <property type="term" value="F:rRNA (adenine-N6,N6-)-dimethyltransferase activity"/>
    <property type="evidence" value="ECO:0007669"/>
    <property type="project" value="InterPro"/>
</dbReference>
<dbReference type="PANTHER" id="PTHR44942">
    <property type="entry name" value="METHYLTRANSF_11 DOMAIN-CONTAINING PROTEIN"/>
    <property type="match status" value="1"/>
</dbReference>
<dbReference type="InterPro" id="IPR051052">
    <property type="entry name" value="Diverse_substrate_MTase"/>
</dbReference>
<name>A0A8J3RWJ4_9ACTN</name>
<dbReference type="PANTHER" id="PTHR44942:SF4">
    <property type="entry name" value="METHYLTRANSFERASE TYPE 11 DOMAIN-CONTAINING PROTEIN"/>
    <property type="match status" value="1"/>
</dbReference>
<comment type="caution">
    <text evidence="5">The sequence shown here is derived from an EMBL/GenBank/DDBJ whole genome shotgun (WGS) entry which is preliminary data.</text>
</comment>
<dbReference type="Pfam" id="PF08241">
    <property type="entry name" value="Methyltransf_11"/>
    <property type="match status" value="1"/>
</dbReference>
<dbReference type="AlphaFoldDB" id="A0A8J3RWJ4"/>
<dbReference type="InterPro" id="IPR029063">
    <property type="entry name" value="SAM-dependent_MTases_sf"/>
</dbReference>
<dbReference type="Gene3D" id="3.40.50.150">
    <property type="entry name" value="Vaccinia Virus protein VP39"/>
    <property type="match status" value="1"/>
</dbReference>
<feature type="domain" description="Methyltransferase type 11" evidence="4">
    <location>
        <begin position="57"/>
        <end position="145"/>
    </location>
</feature>